<accession>A0A210PV87</accession>
<dbReference type="Pfam" id="PF04666">
    <property type="entry name" value="MGAT4_cons"/>
    <property type="match status" value="1"/>
</dbReference>
<dbReference type="EMBL" id="NEDP02005470">
    <property type="protein sequence ID" value="OWF40376.1"/>
    <property type="molecule type" value="Genomic_DNA"/>
</dbReference>
<organism evidence="3 4">
    <name type="scientific">Mizuhopecten yessoensis</name>
    <name type="common">Japanese scallop</name>
    <name type="synonym">Patinopecten yessoensis</name>
    <dbReference type="NCBI Taxonomy" id="6573"/>
    <lineage>
        <taxon>Eukaryota</taxon>
        <taxon>Metazoa</taxon>
        <taxon>Spiralia</taxon>
        <taxon>Lophotrochozoa</taxon>
        <taxon>Mollusca</taxon>
        <taxon>Bivalvia</taxon>
        <taxon>Autobranchia</taxon>
        <taxon>Pteriomorphia</taxon>
        <taxon>Pectinida</taxon>
        <taxon>Pectinoidea</taxon>
        <taxon>Pectinidae</taxon>
        <taxon>Mizuhopecten</taxon>
    </lineage>
</organism>
<keyword evidence="3" id="KW-0808">Transferase</keyword>
<proteinExistence type="predicted"/>
<protein>
    <submittedName>
        <fullName evidence="3">Alpha-1,3-mannosyl-glycoprotein 4-beta-N-acetylglucosaminyltransferase C</fullName>
    </submittedName>
</protein>
<feature type="domain" description="MGAT4 conserved region" evidence="2">
    <location>
        <begin position="118"/>
        <end position="303"/>
    </location>
</feature>
<reference evidence="3 4" key="1">
    <citation type="journal article" date="2017" name="Nat. Ecol. Evol.">
        <title>Scallop genome provides insights into evolution of bilaterian karyotype and development.</title>
        <authorList>
            <person name="Wang S."/>
            <person name="Zhang J."/>
            <person name="Jiao W."/>
            <person name="Li J."/>
            <person name="Xun X."/>
            <person name="Sun Y."/>
            <person name="Guo X."/>
            <person name="Huan P."/>
            <person name="Dong B."/>
            <person name="Zhang L."/>
            <person name="Hu X."/>
            <person name="Sun X."/>
            <person name="Wang J."/>
            <person name="Zhao C."/>
            <person name="Wang Y."/>
            <person name="Wang D."/>
            <person name="Huang X."/>
            <person name="Wang R."/>
            <person name="Lv J."/>
            <person name="Li Y."/>
            <person name="Zhang Z."/>
            <person name="Liu B."/>
            <person name="Lu W."/>
            <person name="Hui Y."/>
            <person name="Liang J."/>
            <person name="Zhou Z."/>
            <person name="Hou R."/>
            <person name="Li X."/>
            <person name="Liu Y."/>
            <person name="Li H."/>
            <person name="Ning X."/>
            <person name="Lin Y."/>
            <person name="Zhao L."/>
            <person name="Xing Q."/>
            <person name="Dou J."/>
            <person name="Li Y."/>
            <person name="Mao J."/>
            <person name="Guo H."/>
            <person name="Dou H."/>
            <person name="Li T."/>
            <person name="Mu C."/>
            <person name="Jiang W."/>
            <person name="Fu Q."/>
            <person name="Fu X."/>
            <person name="Miao Y."/>
            <person name="Liu J."/>
            <person name="Yu Q."/>
            <person name="Li R."/>
            <person name="Liao H."/>
            <person name="Li X."/>
            <person name="Kong Y."/>
            <person name="Jiang Z."/>
            <person name="Chourrout D."/>
            <person name="Li R."/>
            <person name="Bao Z."/>
        </authorList>
    </citation>
    <scope>NUCLEOTIDE SEQUENCE [LARGE SCALE GENOMIC DNA]</scope>
    <source>
        <strain evidence="3 4">PY_sf001</strain>
    </source>
</reference>
<dbReference type="PANTHER" id="PTHR12062">
    <property type="entry name" value="N-ACETYLGLUCOSAMINYLTRANSFERASE VI"/>
    <property type="match status" value="1"/>
</dbReference>
<dbReference type="InterPro" id="IPR006759">
    <property type="entry name" value="Glyco_transf_54"/>
</dbReference>
<evidence type="ECO:0000256" key="1">
    <source>
        <dbReference type="SAM" id="Phobius"/>
    </source>
</evidence>
<dbReference type="PANTHER" id="PTHR12062:SF33">
    <property type="entry name" value="ALPHA-1,6-MANNOSYL-GLYCOPROTEIN 4-BETA-N-ACETYLGLUCOSAMINYLTRANSFERASE-LIKE"/>
    <property type="match status" value="1"/>
</dbReference>
<keyword evidence="3" id="KW-0328">Glycosyltransferase</keyword>
<dbReference type="InterPro" id="IPR057279">
    <property type="entry name" value="MGAT4"/>
</dbReference>
<dbReference type="GO" id="GO:0006487">
    <property type="term" value="P:protein N-linked glycosylation"/>
    <property type="evidence" value="ECO:0007669"/>
    <property type="project" value="TreeGrafter"/>
</dbReference>
<dbReference type="AlphaFoldDB" id="A0A210PV87"/>
<keyword evidence="4" id="KW-1185">Reference proteome</keyword>
<comment type="caution">
    <text evidence="3">The sequence shown here is derived from an EMBL/GenBank/DDBJ whole genome shotgun (WGS) entry which is preliminary data.</text>
</comment>
<evidence type="ECO:0000313" key="4">
    <source>
        <dbReference type="Proteomes" id="UP000242188"/>
    </source>
</evidence>
<keyword evidence="1" id="KW-0812">Transmembrane</keyword>
<gene>
    <name evidence="3" type="ORF">KP79_PYT18083</name>
</gene>
<keyword evidence="1" id="KW-1133">Transmembrane helix</keyword>
<evidence type="ECO:0000259" key="2">
    <source>
        <dbReference type="Pfam" id="PF04666"/>
    </source>
</evidence>
<dbReference type="Proteomes" id="UP000242188">
    <property type="component" value="Unassembled WGS sequence"/>
</dbReference>
<evidence type="ECO:0000313" key="3">
    <source>
        <dbReference type="EMBL" id="OWF40376.1"/>
    </source>
</evidence>
<name>A0A210PV87_MIZYE</name>
<dbReference type="GO" id="GO:0008375">
    <property type="term" value="F:acetylglucosaminyltransferase activity"/>
    <property type="evidence" value="ECO:0007669"/>
    <property type="project" value="TreeGrafter"/>
</dbReference>
<sequence>MKIRLTPRRAYIPTIVFILCIVIQLRILFVVPQEKENRPCDERNQVGRKMQEISKVIPSETVQTNMIYEEWLAEFKNPLIGVKLTKNITKFLITGTSMVKNSSRSFEYFSEEAEPRLVSIGILMTESGLIENTFKTMDTLLEDNAGEDRKKFRIILQLSMRDADLGAKVFGEVMKRYGDFFDTGQVHIVHGPAELYHRHGIPKETDADMRKEILDHALLFLYSRNLAKYFVQLEPGIVCERFIIRNILKIVSRQKAVWFGIDFGHFGFIGTLFHSTFLQSMAEYLASRFRIENINVLLRQLYLTISKRSVTFTNSSPCLHHDIERLKSRFRFDRGDNTTLLKGDNPPAVINTTMETFGGYSPIKAYDNDNSTFFWASSVGLGDNFRLIFRSTVNLTRVIVTTGGENGEKDRLISGYLRVGTNYPPCSNLIRRGVFVRGYVDTIEQGLREFPSDINCLSIDVTRPQRQWLVIRDIKIFTRKADT</sequence>
<feature type="transmembrane region" description="Helical" evidence="1">
    <location>
        <begin position="12"/>
        <end position="31"/>
    </location>
</feature>
<dbReference type="OrthoDB" id="6122662at2759"/>
<keyword evidence="1" id="KW-0472">Membrane</keyword>